<protein>
    <submittedName>
        <fullName evidence="3">Thioredoxin</fullName>
    </submittedName>
</protein>
<dbReference type="AlphaFoldDB" id="A0A1X7A2V8"/>
<feature type="chain" id="PRO_5012326833" evidence="1">
    <location>
        <begin position="27"/>
        <end position="145"/>
    </location>
</feature>
<feature type="domain" description="Thioredoxin" evidence="2">
    <location>
        <begin position="13"/>
        <end position="140"/>
    </location>
</feature>
<gene>
    <name evidence="3" type="primary">trxA_3</name>
    <name evidence="3" type="ORF">PSM7751_03641</name>
</gene>
<dbReference type="Gene3D" id="3.40.30.10">
    <property type="entry name" value="Glutaredoxin"/>
    <property type="match status" value="1"/>
</dbReference>
<name>A0A1X7A2V8_9RHOB</name>
<dbReference type="CDD" id="cd02947">
    <property type="entry name" value="TRX_family"/>
    <property type="match status" value="1"/>
</dbReference>
<dbReference type="InterPro" id="IPR013766">
    <property type="entry name" value="Thioredoxin_domain"/>
</dbReference>
<reference evidence="4" key="1">
    <citation type="submission" date="2017-03" db="EMBL/GenBank/DDBJ databases">
        <authorList>
            <person name="Rodrigo-Torres L."/>
            <person name="Arahal R.D."/>
            <person name="Lucena T."/>
        </authorList>
    </citation>
    <scope>NUCLEOTIDE SEQUENCE [LARGE SCALE GENOMIC DNA]</scope>
    <source>
        <strain evidence="4">CECT 7751</strain>
    </source>
</reference>
<organism evidence="3 4">
    <name type="scientific">Pseudooceanicola marinus</name>
    <dbReference type="NCBI Taxonomy" id="396013"/>
    <lineage>
        <taxon>Bacteria</taxon>
        <taxon>Pseudomonadati</taxon>
        <taxon>Pseudomonadota</taxon>
        <taxon>Alphaproteobacteria</taxon>
        <taxon>Rhodobacterales</taxon>
        <taxon>Paracoccaceae</taxon>
        <taxon>Pseudooceanicola</taxon>
    </lineage>
</organism>
<dbReference type="Pfam" id="PF00085">
    <property type="entry name" value="Thioredoxin"/>
    <property type="match status" value="1"/>
</dbReference>
<dbReference type="SUPFAM" id="SSF52833">
    <property type="entry name" value="Thioredoxin-like"/>
    <property type="match status" value="1"/>
</dbReference>
<evidence type="ECO:0000256" key="1">
    <source>
        <dbReference type="SAM" id="SignalP"/>
    </source>
</evidence>
<dbReference type="Proteomes" id="UP000193963">
    <property type="component" value="Unassembled WGS sequence"/>
</dbReference>
<accession>A0A1X7A2V8</accession>
<dbReference type="PROSITE" id="PS51352">
    <property type="entry name" value="THIOREDOXIN_2"/>
    <property type="match status" value="1"/>
</dbReference>
<dbReference type="InterPro" id="IPR036249">
    <property type="entry name" value="Thioredoxin-like_sf"/>
</dbReference>
<dbReference type="OrthoDB" id="7950124at2"/>
<keyword evidence="4" id="KW-1185">Reference proteome</keyword>
<evidence type="ECO:0000259" key="2">
    <source>
        <dbReference type="PROSITE" id="PS51352"/>
    </source>
</evidence>
<evidence type="ECO:0000313" key="4">
    <source>
        <dbReference type="Proteomes" id="UP000193963"/>
    </source>
</evidence>
<keyword evidence="1" id="KW-0732">Signal</keyword>
<dbReference type="EMBL" id="FWFN01000008">
    <property type="protein sequence ID" value="SLN69019.1"/>
    <property type="molecule type" value="Genomic_DNA"/>
</dbReference>
<dbReference type="RefSeq" id="WP_085889658.1">
    <property type="nucleotide sequence ID" value="NZ_FWFN01000008.1"/>
</dbReference>
<evidence type="ECO:0000313" key="3">
    <source>
        <dbReference type="EMBL" id="SLN69019.1"/>
    </source>
</evidence>
<sequence>MKRRQFIATGAAALLTLPLVPAALRAQDLPAPLDYVPGVITERLNAGETIFLDFKADWCTTCAAQTRVMDKLKAENPAYLDNITFIEVDWDTYGRSQMSARMRIPRRSTLVVLKGDDELGRLVADTREEKIRALMDTALAAATTG</sequence>
<feature type="signal peptide" evidence="1">
    <location>
        <begin position="1"/>
        <end position="26"/>
    </location>
</feature>
<proteinExistence type="predicted"/>